<dbReference type="AlphaFoldDB" id="A0A0P1HB64"/>
<dbReference type="InterPro" id="IPR019734">
    <property type="entry name" value="TPR_rpt"/>
</dbReference>
<dbReference type="EMBL" id="CYSR01000030">
    <property type="protein sequence ID" value="CUI00764.1"/>
    <property type="molecule type" value="Genomic_DNA"/>
</dbReference>
<sequence length="557" mass="62391">MGYDYDLGSYSCPVTTSSPEAQRWFDRGLIWTYGYNHEEAIACFQRALEHDPDCAMAHWGVAYAAGPNYNLPWALRDDKGRAKALAEAYDAARSALTCIEGCPEAEQQLIRALQARYPQREAVEDMHAWDYAFADAMRRAFAACPDHLDLRTVYAESLLNLTPWQMWDLKAGKPADGAATLEAQEVLEWAMDNAPGAMQHPGLLHLYVHLMEMSPAPEKALKAADVLRTLVPDAGHLVHMPTHIDVLCGDYHSVVHWNLKAIEADLKYYQREGAFNIYTGYRQHNCHFVIFGAMFPGQIEPALAANQGILDTTPEDMLRIESPPMADYFESYMAMHPHILVRFGRWEEAMALELPEDRKLYCTLTANTHYARAIAYAATGRVAEAEAEEQQFLAAKARVPDTRLLHNNRVVDLLEIAAEMLRGEIEYRKGNYGTAFVHLRRSAELDDNLPYDEPWGWMQPTRHALGALLFEQGQATEAEAVYRADLGLDGSLPRASVHPDNIWSLKGLHDCLKARGEDVEIKHIKQKLDLALARADRAVGASCFCAQAAMAPDNCCG</sequence>
<evidence type="ECO:0000313" key="5">
    <source>
        <dbReference type="Proteomes" id="UP000051326"/>
    </source>
</evidence>
<dbReference type="InterPro" id="IPR013105">
    <property type="entry name" value="TPR_2"/>
</dbReference>
<proteinExistence type="predicted"/>
<dbReference type="SMART" id="SM00028">
    <property type="entry name" value="TPR"/>
    <property type="match status" value="2"/>
</dbReference>
<dbReference type="PANTHER" id="PTHR45588">
    <property type="entry name" value="TPR DOMAIN-CONTAINING PROTEIN"/>
    <property type="match status" value="1"/>
</dbReference>
<dbReference type="STRING" id="1396826.PHA8399_02899"/>
<gene>
    <name evidence="4" type="ORF">PHA8399_02899</name>
</gene>
<dbReference type="SUPFAM" id="SSF48452">
    <property type="entry name" value="TPR-like"/>
    <property type="match status" value="3"/>
</dbReference>
<evidence type="ECO:0000313" key="4">
    <source>
        <dbReference type="EMBL" id="CUI00764.1"/>
    </source>
</evidence>
<dbReference type="InterPro" id="IPR011990">
    <property type="entry name" value="TPR-like_helical_dom_sf"/>
</dbReference>
<keyword evidence="2 3" id="KW-0802">TPR repeat</keyword>
<evidence type="ECO:0000256" key="3">
    <source>
        <dbReference type="PROSITE-ProRule" id="PRU00339"/>
    </source>
</evidence>
<dbReference type="PANTHER" id="PTHR45588:SF1">
    <property type="entry name" value="WW DOMAIN-CONTAINING PROTEIN"/>
    <property type="match status" value="1"/>
</dbReference>
<dbReference type="PROSITE" id="PS50005">
    <property type="entry name" value="TPR"/>
    <property type="match status" value="1"/>
</dbReference>
<dbReference type="Pfam" id="PF07719">
    <property type="entry name" value="TPR_2"/>
    <property type="match status" value="1"/>
</dbReference>
<name>A0A0P1HB64_9RHOB</name>
<accession>A0A0P1HB64</accession>
<evidence type="ECO:0000256" key="1">
    <source>
        <dbReference type="ARBA" id="ARBA00022737"/>
    </source>
</evidence>
<dbReference type="RefSeq" id="WP_058286814.1">
    <property type="nucleotide sequence ID" value="NZ_CYSR01000030.1"/>
</dbReference>
<protein>
    <submittedName>
        <fullName evidence="4">Tetratricopeptide repeat</fullName>
    </submittedName>
</protein>
<evidence type="ECO:0000256" key="2">
    <source>
        <dbReference type="ARBA" id="ARBA00022803"/>
    </source>
</evidence>
<dbReference type="Gene3D" id="1.25.40.10">
    <property type="entry name" value="Tetratricopeptide repeat domain"/>
    <property type="match status" value="2"/>
</dbReference>
<feature type="repeat" description="TPR" evidence="3">
    <location>
        <begin position="21"/>
        <end position="54"/>
    </location>
</feature>
<reference evidence="4 5" key="1">
    <citation type="submission" date="2015-09" db="EMBL/GenBank/DDBJ databases">
        <authorList>
            <consortium name="Swine Surveillance"/>
        </authorList>
    </citation>
    <scope>NUCLEOTIDE SEQUENCE [LARGE SCALE GENOMIC DNA]</scope>
    <source>
        <strain evidence="4 5">CECT 8399</strain>
    </source>
</reference>
<organism evidence="4 5">
    <name type="scientific">Leisingera aquaemixtae</name>
    <dbReference type="NCBI Taxonomy" id="1396826"/>
    <lineage>
        <taxon>Bacteria</taxon>
        <taxon>Pseudomonadati</taxon>
        <taxon>Pseudomonadota</taxon>
        <taxon>Alphaproteobacteria</taxon>
        <taxon>Rhodobacterales</taxon>
        <taxon>Roseobacteraceae</taxon>
        <taxon>Leisingera</taxon>
    </lineage>
</organism>
<dbReference type="Proteomes" id="UP000051326">
    <property type="component" value="Unassembled WGS sequence"/>
</dbReference>
<keyword evidence="1" id="KW-0677">Repeat</keyword>